<dbReference type="EMBL" id="PSQE01000004">
    <property type="protein sequence ID" value="RHN63276.1"/>
    <property type="molecule type" value="Genomic_DNA"/>
</dbReference>
<dbReference type="AlphaFoldDB" id="A0A072UQM7"/>
<feature type="compositionally biased region" description="Basic and acidic residues" evidence="1">
    <location>
        <begin position="95"/>
        <end position="118"/>
    </location>
</feature>
<reference evidence="2 5" key="2">
    <citation type="journal article" date="2014" name="BMC Genomics">
        <title>An improved genome release (version Mt4.0) for the model legume Medicago truncatula.</title>
        <authorList>
            <person name="Tang H."/>
            <person name="Krishnakumar V."/>
            <person name="Bidwell S."/>
            <person name="Rosen B."/>
            <person name="Chan A."/>
            <person name="Zhou S."/>
            <person name="Gentzbittel L."/>
            <person name="Childs K.L."/>
            <person name="Yandell M."/>
            <person name="Gundlach H."/>
            <person name="Mayer K.F."/>
            <person name="Schwartz D.C."/>
            <person name="Town C.D."/>
        </authorList>
    </citation>
    <scope>GENOME REANNOTATION</scope>
    <source>
        <strain evidence="2">A17</strain>
        <strain evidence="4 5">cv. Jemalong A17</strain>
    </source>
</reference>
<feature type="region of interest" description="Disordered" evidence="1">
    <location>
        <begin position="42"/>
        <end position="65"/>
    </location>
</feature>
<proteinExistence type="predicted"/>
<evidence type="ECO:0000313" key="4">
    <source>
        <dbReference type="EnsemblPlants" id="KEH31661"/>
    </source>
</evidence>
<evidence type="ECO:0000313" key="2">
    <source>
        <dbReference type="EMBL" id="KEH31661.1"/>
    </source>
</evidence>
<dbReference type="EnsemblPlants" id="KEH31661">
    <property type="protein sequence ID" value="KEH31661"/>
    <property type="gene ID" value="MTR_4g101685"/>
</dbReference>
<reference evidence="2 5" key="1">
    <citation type="journal article" date="2011" name="Nature">
        <title>The Medicago genome provides insight into the evolution of rhizobial symbioses.</title>
        <authorList>
            <person name="Young N.D."/>
            <person name="Debelle F."/>
            <person name="Oldroyd G.E."/>
            <person name="Geurts R."/>
            <person name="Cannon S.B."/>
            <person name="Udvardi M.K."/>
            <person name="Benedito V.A."/>
            <person name="Mayer K.F."/>
            <person name="Gouzy J."/>
            <person name="Schoof H."/>
            <person name="Van de Peer Y."/>
            <person name="Proost S."/>
            <person name="Cook D.R."/>
            <person name="Meyers B.C."/>
            <person name="Spannagl M."/>
            <person name="Cheung F."/>
            <person name="De Mita S."/>
            <person name="Krishnakumar V."/>
            <person name="Gundlach H."/>
            <person name="Zhou S."/>
            <person name="Mudge J."/>
            <person name="Bharti A.K."/>
            <person name="Murray J.D."/>
            <person name="Naoumkina M.A."/>
            <person name="Rosen B."/>
            <person name="Silverstein K.A."/>
            <person name="Tang H."/>
            <person name="Rombauts S."/>
            <person name="Zhao P.X."/>
            <person name="Zhou P."/>
            <person name="Barbe V."/>
            <person name="Bardou P."/>
            <person name="Bechner M."/>
            <person name="Bellec A."/>
            <person name="Berger A."/>
            <person name="Berges H."/>
            <person name="Bidwell S."/>
            <person name="Bisseling T."/>
            <person name="Choisne N."/>
            <person name="Couloux A."/>
            <person name="Denny R."/>
            <person name="Deshpande S."/>
            <person name="Dai X."/>
            <person name="Doyle J.J."/>
            <person name="Dudez A.M."/>
            <person name="Farmer A.D."/>
            <person name="Fouteau S."/>
            <person name="Franken C."/>
            <person name="Gibelin C."/>
            <person name="Gish J."/>
            <person name="Goldstein S."/>
            <person name="Gonzalez A.J."/>
            <person name="Green P.J."/>
            <person name="Hallab A."/>
            <person name="Hartog M."/>
            <person name="Hua A."/>
            <person name="Humphray S.J."/>
            <person name="Jeong D.H."/>
            <person name="Jing Y."/>
            <person name="Jocker A."/>
            <person name="Kenton S.M."/>
            <person name="Kim D.J."/>
            <person name="Klee K."/>
            <person name="Lai H."/>
            <person name="Lang C."/>
            <person name="Lin S."/>
            <person name="Macmil S.L."/>
            <person name="Magdelenat G."/>
            <person name="Matthews L."/>
            <person name="McCorrison J."/>
            <person name="Monaghan E.L."/>
            <person name="Mun J.H."/>
            <person name="Najar F.Z."/>
            <person name="Nicholson C."/>
            <person name="Noirot C."/>
            <person name="O'Bleness M."/>
            <person name="Paule C.R."/>
            <person name="Poulain J."/>
            <person name="Prion F."/>
            <person name="Qin B."/>
            <person name="Qu C."/>
            <person name="Retzel E.F."/>
            <person name="Riddle C."/>
            <person name="Sallet E."/>
            <person name="Samain S."/>
            <person name="Samson N."/>
            <person name="Sanders I."/>
            <person name="Saurat O."/>
            <person name="Scarpelli C."/>
            <person name="Schiex T."/>
            <person name="Segurens B."/>
            <person name="Severin A.J."/>
            <person name="Sherrier D.J."/>
            <person name="Shi R."/>
            <person name="Sims S."/>
            <person name="Singer S.R."/>
            <person name="Sinharoy S."/>
            <person name="Sterck L."/>
            <person name="Viollet A."/>
            <person name="Wang B.B."/>
            <person name="Wang K."/>
            <person name="Wang M."/>
            <person name="Wang X."/>
            <person name="Warfsmann J."/>
            <person name="Weissenbach J."/>
            <person name="White D.D."/>
            <person name="White J.D."/>
            <person name="Wiley G.B."/>
            <person name="Wincker P."/>
            <person name="Xing Y."/>
            <person name="Yang L."/>
            <person name="Yao Z."/>
            <person name="Ying F."/>
            <person name="Zhai J."/>
            <person name="Zhou L."/>
            <person name="Zuber A."/>
            <person name="Denarie J."/>
            <person name="Dixon R.A."/>
            <person name="May G.D."/>
            <person name="Schwartz D.C."/>
            <person name="Rogers J."/>
            <person name="Quetier F."/>
            <person name="Town C.D."/>
            <person name="Roe B.A."/>
        </authorList>
    </citation>
    <scope>NUCLEOTIDE SEQUENCE [LARGE SCALE GENOMIC DNA]</scope>
    <source>
        <strain evidence="2">A17</strain>
        <strain evidence="4 5">cv. Jemalong A17</strain>
    </source>
</reference>
<sequence>MDLMKTLFVALNPQIYKHGKKNNCLRLYLIHDRFEEVAWSNPTETDKKAALKKDRKTHKGTKQTRNEKWKVELLISSGIELQSLLAQTTFVLSNQRERERERERERSDPKRTTEKEKR</sequence>
<dbReference type="Gramene" id="rna25958">
    <property type="protein sequence ID" value="RHN63276.1"/>
    <property type="gene ID" value="gene25958"/>
</dbReference>
<dbReference type="Proteomes" id="UP000265566">
    <property type="component" value="Chromosome 4"/>
</dbReference>
<evidence type="ECO:0000313" key="3">
    <source>
        <dbReference type="EMBL" id="RHN63276.1"/>
    </source>
</evidence>
<dbReference type="HOGENOM" id="CLU_2076590_0_0_1"/>
<reference evidence="3" key="4">
    <citation type="journal article" date="2018" name="Nat. Plants">
        <title>Whole-genome landscape of Medicago truncatula symbiotic genes.</title>
        <authorList>
            <person name="Pecrix Y."/>
            <person name="Gamas P."/>
            <person name="Carrere S."/>
        </authorList>
    </citation>
    <scope>NUCLEOTIDE SEQUENCE</scope>
    <source>
        <tissue evidence="3">Leaves</tissue>
    </source>
</reference>
<dbReference type="Proteomes" id="UP000002051">
    <property type="component" value="Chromosome 4"/>
</dbReference>
<organism evidence="2 5">
    <name type="scientific">Medicago truncatula</name>
    <name type="common">Barrel medic</name>
    <name type="synonym">Medicago tribuloides</name>
    <dbReference type="NCBI Taxonomy" id="3880"/>
    <lineage>
        <taxon>Eukaryota</taxon>
        <taxon>Viridiplantae</taxon>
        <taxon>Streptophyta</taxon>
        <taxon>Embryophyta</taxon>
        <taxon>Tracheophyta</taxon>
        <taxon>Spermatophyta</taxon>
        <taxon>Magnoliopsida</taxon>
        <taxon>eudicotyledons</taxon>
        <taxon>Gunneridae</taxon>
        <taxon>Pentapetalae</taxon>
        <taxon>rosids</taxon>
        <taxon>fabids</taxon>
        <taxon>Fabales</taxon>
        <taxon>Fabaceae</taxon>
        <taxon>Papilionoideae</taxon>
        <taxon>50 kb inversion clade</taxon>
        <taxon>NPAAA clade</taxon>
        <taxon>Hologalegina</taxon>
        <taxon>IRL clade</taxon>
        <taxon>Trifolieae</taxon>
        <taxon>Medicago</taxon>
    </lineage>
</organism>
<reference evidence="4" key="3">
    <citation type="submission" date="2015-04" db="UniProtKB">
        <authorList>
            <consortium name="EnsemblPlants"/>
        </authorList>
    </citation>
    <scope>IDENTIFICATION</scope>
    <source>
        <strain evidence="4">cv. Jemalong A17</strain>
    </source>
</reference>
<accession>A0A072UQM7</accession>
<name>A0A072UQM7_MEDTR</name>
<evidence type="ECO:0000256" key="1">
    <source>
        <dbReference type="SAM" id="MobiDB-lite"/>
    </source>
</evidence>
<gene>
    <name evidence="2" type="ordered locus">MTR_4g101685</name>
    <name evidence="3" type="ORF">MtrunA17_Chr4g0056551</name>
</gene>
<protein>
    <submittedName>
        <fullName evidence="2 4">Uncharacterized protein</fullName>
    </submittedName>
</protein>
<feature type="compositionally biased region" description="Basic residues" evidence="1">
    <location>
        <begin position="53"/>
        <end position="62"/>
    </location>
</feature>
<evidence type="ECO:0000313" key="5">
    <source>
        <dbReference type="Proteomes" id="UP000002051"/>
    </source>
</evidence>
<keyword evidence="5" id="KW-1185">Reference proteome</keyword>
<feature type="region of interest" description="Disordered" evidence="1">
    <location>
        <begin position="92"/>
        <end position="118"/>
    </location>
</feature>
<dbReference type="EMBL" id="CM001220">
    <property type="protein sequence ID" value="KEH31661.1"/>
    <property type="molecule type" value="Genomic_DNA"/>
</dbReference>